<dbReference type="InterPro" id="IPR014757">
    <property type="entry name" value="Tscrpt_reg_IclR_C"/>
</dbReference>
<organism evidence="6 7">
    <name type="scientific">Frigidibacter mobilis</name>
    <dbReference type="NCBI Taxonomy" id="1335048"/>
    <lineage>
        <taxon>Bacteria</taxon>
        <taxon>Pseudomonadati</taxon>
        <taxon>Pseudomonadota</taxon>
        <taxon>Alphaproteobacteria</taxon>
        <taxon>Rhodobacterales</taxon>
        <taxon>Paracoccaceae</taxon>
        <taxon>Frigidibacter</taxon>
    </lineage>
</organism>
<dbReference type="GO" id="GO:0003677">
    <property type="term" value="F:DNA binding"/>
    <property type="evidence" value="ECO:0007669"/>
    <property type="project" value="UniProtKB-KW"/>
</dbReference>
<evidence type="ECO:0000259" key="4">
    <source>
        <dbReference type="PROSITE" id="PS51077"/>
    </source>
</evidence>
<evidence type="ECO:0000313" key="7">
    <source>
        <dbReference type="Proteomes" id="UP000076128"/>
    </source>
</evidence>
<dbReference type="KEGG" id="daa:AKL17_3604"/>
<dbReference type="SMART" id="SM00346">
    <property type="entry name" value="HTH_ICLR"/>
    <property type="match status" value="1"/>
</dbReference>
<evidence type="ECO:0000256" key="2">
    <source>
        <dbReference type="ARBA" id="ARBA00023125"/>
    </source>
</evidence>
<dbReference type="GO" id="GO:0045892">
    <property type="term" value="P:negative regulation of DNA-templated transcription"/>
    <property type="evidence" value="ECO:0007669"/>
    <property type="project" value="TreeGrafter"/>
</dbReference>
<protein>
    <submittedName>
        <fullName evidence="6">IclR family transcriptional regulator</fullName>
    </submittedName>
</protein>
<dbReference type="SUPFAM" id="SSF46785">
    <property type="entry name" value="Winged helix' DNA-binding domain"/>
    <property type="match status" value="1"/>
</dbReference>
<dbReference type="InterPro" id="IPR050707">
    <property type="entry name" value="HTH_MetabolicPath_Reg"/>
</dbReference>
<evidence type="ECO:0000256" key="3">
    <source>
        <dbReference type="ARBA" id="ARBA00023163"/>
    </source>
</evidence>
<proteinExistence type="predicted"/>
<dbReference type="InterPro" id="IPR036388">
    <property type="entry name" value="WH-like_DNA-bd_sf"/>
</dbReference>
<dbReference type="PANTHER" id="PTHR30136">
    <property type="entry name" value="HELIX-TURN-HELIX TRANSCRIPTIONAL REGULATOR, ICLR FAMILY"/>
    <property type="match status" value="1"/>
</dbReference>
<dbReference type="STRING" id="1335048.AKL17_3604"/>
<dbReference type="InterPro" id="IPR036390">
    <property type="entry name" value="WH_DNA-bd_sf"/>
</dbReference>
<dbReference type="AlphaFoldDB" id="A0A159Z848"/>
<sequence length="258" mass="28989">MTDEKDDPLMVRAVEKAFRILTIFDAANPRQTLTQLADKAGLDKSATQRFTHTLSRLGYLRKDARTKAYELTPKTLNLAYQYTRSSPVVLRAHPYLSHLNRTTEETISLTMLDDTEIIYLSRYLSPNVLDTDVIVGSRLPAYCSAGGLALLSMLEDSLVEEVLDRSHLRAYTAKTIYDREGIWERIRLVRDRGFALVEEQIYPGDISIAAPILLQDGQIMAAVSLGASRFRYQEDTMVQRFAPALVAAARSMSQAIPT</sequence>
<dbReference type="Proteomes" id="UP000076128">
    <property type="component" value="Chromosome"/>
</dbReference>
<dbReference type="SUPFAM" id="SSF55781">
    <property type="entry name" value="GAF domain-like"/>
    <property type="match status" value="1"/>
</dbReference>
<dbReference type="Pfam" id="PF09339">
    <property type="entry name" value="HTH_IclR"/>
    <property type="match status" value="1"/>
</dbReference>
<dbReference type="InterPro" id="IPR005471">
    <property type="entry name" value="Tscrpt_reg_IclR_N"/>
</dbReference>
<keyword evidence="3" id="KW-0804">Transcription</keyword>
<dbReference type="PROSITE" id="PS51077">
    <property type="entry name" value="HTH_ICLR"/>
    <property type="match status" value="1"/>
</dbReference>
<gene>
    <name evidence="6" type="ORF">AKL17_3604</name>
</gene>
<evidence type="ECO:0000256" key="1">
    <source>
        <dbReference type="ARBA" id="ARBA00023015"/>
    </source>
</evidence>
<dbReference type="GO" id="GO:0003700">
    <property type="term" value="F:DNA-binding transcription factor activity"/>
    <property type="evidence" value="ECO:0007669"/>
    <property type="project" value="TreeGrafter"/>
</dbReference>
<dbReference type="InterPro" id="IPR029016">
    <property type="entry name" value="GAF-like_dom_sf"/>
</dbReference>
<feature type="domain" description="HTH iclR-type" evidence="4">
    <location>
        <begin position="11"/>
        <end position="73"/>
    </location>
</feature>
<accession>A0A159Z848</accession>
<evidence type="ECO:0000313" key="6">
    <source>
        <dbReference type="EMBL" id="AMY70828.1"/>
    </source>
</evidence>
<dbReference type="PANTHER" id="PTHR30136:SF34">
    <property type="entry name" value="TRANSCRIPTIONAL REGULATOR"/>
    <property type="match status" value="1"/>
</dbReference>
<dbReference type="Pfam" id="PF01614">
    <property type="entry name" value="IclR_C"/>
    <property type="match status" value="1"/>
</dbReference>
<dbReference type="OrthoDB" id="9807558at2"/>
<dbReference type="PROSITE" id="PS51078">
    <property type="entry name" value="ICLR_ED"/>
    <property type="match status" value="1"/>
</dbReference>
<dbReference type="Gene3D" id="1.10.10.10">
    <property type="entry name" value="Winged helix-like DNA-binding domain superfamily/Winged helix DNA-binding domain"/>
    <property type="match status" value="1"/>
</dbReference>
<keyword evidence="7" id="KW-1185">Reference proteome</keyword>
<dbReference type="Gene3D" id="3.30.450.40">
    <property type="match status" value="1"/>
</dbReference>
<keyword evidence="1" id="KW-0805">Transcription regulation</keyword>
<keyword evidence="2" id="KW-0238">DNA-binding</keyword>
<feature type="domain" description="IclR-ED" evidence="5">
    <location>
        <begin position="74"/>
        <end position="258"/>
    </location>
</feature>
<dbReference type="EMBL" id="CP012661">
    <property type="protein sequence ID" value="AMY70828.1"/>
    <property type="molecule type" value="Genomic_DNA"/>
</dbReference>
<evidence type="ECO:0000259" key="5">
    <source>
        <dbReference type="PROSITE" id="PS51078"/>
    </source>
</evidence>
<dbReference type="RefSeq" id="WP_066815485.1">
    <property type="nucleotide sequence ID" value="NZ_CP012661.1"/>
</dbReference>
<reference evidence="6 7" key="1">
    <citation type="submission" date="2015-09" db="EMBL/GenBank/DDBJ databases">
        <title>Complete genome sequence of Defluviimonas alba cai42t isolated from an oilfield in Xinjiang.</title>
        <authorList>
            <person name="Geng S."/>
            <person name="Pan X."/>
            <person name="Wu X."/>
        </authorList>
    </citation>
    <scope>NUCLEOTIDE SEQUENCE [LARGE SCALE GENOMIC DNA]</scope>
    <source>
        <strain evidence="7">cai42</strain>
    </source>
</reference>
<name>A0A159Z848_9RHOB</name>